<dbReference type="STRING" id="426428.A0A0D2YJY2"/>
<name>A0A0D2YJY2_FUSOF</name>
<reference evidence="3" key="1">
    <citation type="journal article" date="2012" name="Mol. Plant Microbe Interact.">
        <title>A highly conserved effector in Fusarium oxysporum is required for full virulence on Arabidopsis.</title>
        <authorList>
            <person name="Thatcher L.F."/>
            <person name="Gardiner D.M."/>
            <person name="Kazan K."/>
            <person name="Manners J."/>
        </authorList>
    </citation>
    <scope>NUCLEOTIDE SEQUENCE [LARGE SCALE GENOMIC DNA]</scope>
    <source>
        <strain evidence="3">Fo5176</strain>
    </source>
</reference>
<evidence type="ECO:0000313" key="2">
    <source>
        <dbReference type="EnsemblFungi" id="FOXG_16848P0"/>
    </source>
</evidence>
<evidence type="ECO:0008006" key="4">
    <source>
        <dbReference type="Google" id="ProtNLM"/>
    </source>
</evidence>
<accession>A0A0D2YJY2</accession>
<evidence type="ECO:0000313" key="3">
    <source>
        <dbReference type="Proteomes" id="UP000002489"/>
    </source>
</evidence>
<protein>
    <recommendedName>
        <fullName evidence="4">Zn(2)-C6 fungal-type domain-containing protein</fullName>
    </recommendedName>
</protein>
<feature type="region of interest" description="Disordered" evidence="1">
    <location>
        <begin position="1"/>
        <end position="23"/>
    </location>
</feature>
<organism evidence="2 3">
    <name type="scientific">Fusarium oxysporum (strain Fo5176)</name>
    <name type="common">Fusarium vascular wilt</name>
    <dbReference type="NCBI Taxonomy" id="660025"/>
    <lineage>
        <taxon>Eukaryota</taxon>
        <taxon>Fungi</taxon>
        <taxon>Dikarya</taxon>
        <taxon>Ascomycota</taxon>
        <taxon>Pezizomycotina</taxon>
        <taxon>Sordariomycetes</taxon>
        <taxon>Hypocreomycetidae</taxon>
        <taxon>Hypocreales</taxon>
        <taxon>Nectriaceae</taxon>
        <taxon>Fusarium</taxon>
        <taxon>Fusarium oxysporum species complex</taxon>
    </lineage>
</organism>
<dbReference type="Proteomes" id="UP000002489">
    <property type="component" value="Unassembled WGS sequence"/>
</dbReference>
<evidence type="ECO:0000256" key="1">
    <source>
        <dbReference type="SAM" id="MobiDB-lite"/>
    </source>
</evidence>
<dbReference type="EnsemblFungi" id="FOXG_16848T0">
    <property type="protein sequence ID" value="FOXG_16848P0"/>
    <property type="gene ID" value="FOXG_16848"/>
</dbReference>
<reference evidence="2" key="2">
    <citation type="submission" date="2025-08" db="UniProtKB">
        <authorList>
            <consortium name="EnsemblFungi"/>
        </authorList>
    </citation>
    <scope>IDENTIFICATION</scope>
    <source>
        <strain evidence="2">4287 / CBS 123668 / FGSC 9935 / NRRL 34936</strain>
    </source>
</reference>
<proteinExistence type="predicted"/>
<sequence>MSEDNARKRPRQPASDPRYPRKRSLKACHVCRARKTNFDPASLEILRQLGQIISSQDELTQTVRSIAASQSHAGLGAAQNVHVAEGLNWDANVQAQQLPYYDWSGGQSDSNSTTPAASASVAAVRWFGILANDASNEAFPDADAPLGLDGELLDTSPDGQADSDITPLQKATRIIDAQPPTRDAVNDHAANVSEESLWQAPRSISLLDREQTLFQNFLHRICSWNSQELMATTLMVSTYEMLRGSRKDWQQHLQGVFWILRSRQIEVETSSLERLAVQLHHCSKILITAHEPHLDGIQGLLKRQKEIQESIKMVCGIGMTLTEDASSMLSSQCLFIAGMFMQNPRERECVLEMLDTCQKRCGWPTPSLRSELGQIWENPDALWDGQHR</sequence>
<dbReference type="AlphaFoldDB" id="A0A0D2YJY2"/>